<evidence type="ECO:0000259" key="2">
    <source>
        <dbReference type="SMART" id="SM00454"/>
    </source>
</evidence>
<gene>
    <name evidence="3" type="ORF">K444DRAFT_108066</name>
</gene>
<dbReference type="Gene3D" id="1.10.150.50">
    <property type="entry name" value="Transcription Factor, Ets-1"/>
    <property type="match status" value="1"/>
</dbReference>
<dbReference type="InterPro" id="IPR013761">
    <property type="entry name" value="SAM/pointed_sf"/>
</dbReference>
<organism evidence="3 4">
    <name type="scientific">Hyaloscypha bicolor E</name>
    <dbReference type="NCBI Taxonomy" id="1095630"/>
    <lineage>
        <taxon>Eukaryota</taxon>
        <taxon>Fungi</taxon>
        <taxon>Dikarya</taxon>
        <taxon>Ascomycota</taxon>
        <taxon>Pezizomycotina</taxon>
        <taxon>Leotiomycetes</taxon>
        <taxon>Helotiales</taxon>
        <taxon>Hyaloscyphaceae</taxon>
        <taxon>Hyaloscypha</taxon>
        <taxon>Hyaloscypha bicolor</taxon>
    </lineage>
</organism>
<dbReference type="CDD" id="cd12148">
    <property type="entry name" value="fungal_TF_MHR"/>
    <property type="match status" value="1"/>
</dbReference>
<reference evidence="3 4" key="1">
    <citation type="submission" date="2016-04" db="EMBL/GenBank/DDBJ databases">
        <title>A degradative enzymes factory behind the ericoid mycorrhizal symbiosis.</title>
        <authorList>
            <consortium name="DOE Joint Genome Institute"/>
            <person name="Martino E."/>
            <person name="Morin E."/>
            <person name="Grelet G."/>
            <person name="Kuo A."/>
            <person name="Kohler A."/>
            <person name="Daghino S."/>
            <person name="Barry K."/>
            <person name="Choi C."/>
            <person name="Cichocki N."/>
            <person name="Clum A."/>
            <person name="Copeland A."/>
            <person name="Hainaut M."/>
            <person name="Haridas S."/>
            <person name="Labutti K."/>
            <person name="Lindquist E."/>
            <person name="Lipzen A."/>
            <person name="Khouja H.-R."/>
            <person name="Murat C."/>
            <person name="Ohm R."/>
            <person name="Olson A."/>
            <person name="Spatafora J."/>
            <person name="Veneault-Fourrey C."/>
            <person name="Henrissat B."/>
            <person name="Grigoriev I."/>
            <person name="Martin F."/>
            <person name="Perotto S."/>
        </authorList>
    </citation>
    <scope>NUCLEOTIDE SEQUENCE [LARGE SCALE GENOMIC DNA]</scope>
    <source>
        <strain evidence="3 4">E</strain>
    </source>
</reference>
<dbReference type="SMART" id="SM00454">
    <property type="entry name" value="SAM"/>
    <property type="match status" value="1"/>
</dbReference>
<proteinExistence type="predicted"/>
<dbReference type="InterPro" id="IPR001660">
    <property type="entry name" value="SAM"/>
</dbReference>
<dbReference type="AlphaFoldDB" id="A0A2J6SUY6"/>
<dbReference type="Proteomes" id="UP000235371">
    <property type="component" value="Unassembled WGS sequence"/>
</dbReference>
<dbReference type="RefSeq" id="XP_024731488.1">
    <property type="nucleotide sequence ID" value="XM_024870303.1"/>
</dbReference>
<dbReference type="OrthoDB" id="1919336at2759"/>
<accession>A0A2J6SUY6</accession>
<sequence>MAAAADLQRTLTDLGLEQYLPNCLQAGFQNFQSLSSVTEAELTALGIRLGHRRKLLRKIARDHAWPDNRPLPTSYSELQQHRNSVRRLARGNVDPDTLEENYYSLTSPSQSPSPWSRATSSSSDSTVSTQESLDGTRLQVAGVLRTSSPLFPIAIHEEDNHAQEREKISRALRGLGNFGIHIPAADPLKFSDPDRILDSEKWLYDVMPHGPKSGLSRGSNSSEAGVTPGTQPLEAFVEAFSKSFNHFLFLFREDELRQSFNPRKWTSDADLPIDVCLVLALGAKASAFQVEDVQNEWYRRARLRLLSDDRQDDLWMMRVLTLICLFEIDDNIDVSYSFLDAATNIGLENGLDSPEPTLNGMREPALSQWLRVWDTIRFLNL</sequence>
<evidence type="ECO:0000313" key="4">
    <source>
        <dbReference type="Proteomes" id="UP000235371"/>
    </source>
</evidence>
<dbReference type="GeneID" id="36578385"/>
<keyword evidence="4" id="KW-1185">Reference proteome</keyword>
<feature type="domain" description="SAM" evidence="2">
    <location>
        <begin position="2"/>
        <end position="63"/>
    </location>
</feature>
<feature type="region of interest" description="Disordered" evidence="1">
    <location>
        <begin position="98"/>
        <end position="134"/>
    </location>
</feature>
<evidence type="ECO:0000313" key="3">
    <source>
        <dbReference type="EMBL" id="PMD54584.1"/>
    </source>
</evidence>
<dbReference type="Pfam" id="PF00536">
    <property type="entry name" value="SAM_1"/>
    <property type="match status" value="1"/>
</dbReference>
<protein>
    <recommendedName>
        <fullName evidence="2">SAM domain-containing protein</fullName>
    </recommendedName>
</protein>
<name>A0A2J6SUY6_9HELO</name>
<feature type="compositionally biased region" description="Low complexity" evidence="1">
    <location>
        <begin position="109"/>
        <end position="132"/>
    </location>
</feature>
<dbReference type="SUPFAM" id="SSF47769">
    <property type="entry name" value="SAM/Pointed domain"/>
    <property type="match status" value="1"/>
</dbReference>
<evidence type="ECO:0000256" key="1">
    <source>
        <dbReference type="SAM" id="MobiDB-lite"/>
    </source>
</evidence>
<dbReference type="EMBL" id="KZ613859">
    <property type="protein sequence ID" value="PMD54584.1"/>
    <property type="molecule type" value="Genomic_DNA"/>
</dbReference>
<dbReference type="InParanoid" id="A0A2J6SUY6"/>